<gene>
    <name evidence="2" type="ORF">FOE78_05310</name>
</gene>
<dbReference type="AlphaFoldDB" id="A0A516PW44"/>
<dbReference type="Pfam" id="PF14534">
    <property type="entry name" value="DUF4440"/>
    <property type="match status" value="1"/>
</dbReference>
<organism evidence="2 3">
    <name type="scientific">Microlunatus elymi</name>
    <dbReference type="NCBI Taxonomy" id="2596828"/>
    <lineage>
        <taxon>Bacteria</taxon>
        <taxon>Bacillati</taxon>
        <taxon>Actinomycetota</taxon>
        <taxon>Actinomycetes</taxon>
        <taxon>Propionibacteriales</taxon>
        <taxon>Propionibacteriaceae</taxon>
        <taxon>Microlunatus</taxon>
    </lineage>
</organism>
<dbReference type="RefSeq" id="WP_143985379.1">
    <property type="nucleotide sequence ID" value="NZ_CP041692.1"/>
</dbReference>
<evidence type="ECO:0000313" key="3">
    <source>
        <dbReference type="Proteomes" id="UP000319263"/>
    </source>
</evidence>
<dbReference type="OrthoDB" id="582586at2"/>
<protein>
    <submittedName>
        <fullName evidence="2">Nuclear transport factor 2 family protein</fullName>
    </submittedName>
</protein>
<dbReference type="InterPro" id="IPR027843">
    <property type="entry name" value="DUF4440"/>
</dbReference>
<feature type="domain" description="DUF4440" evidence="1">
    <location>
        <begin position="10"/>
        <end position="115"/>
    </location>
</feature>
<sequence>MVDQDVKQTLLDLERQGWDSLCDSTGDVFYGNLMTEDALMVLANGAVMDRPTVVAALRQSPAWRAYEITDVQTIGTGPDSAGLVYVGTGYREAAEPEFVGLMSSVYVRRDGRWRLALYQQTPKVGATS</sequence>
<dbReference type="Proteomes" id="UP000319263">
    <property type="component" value="Chromosome"/>
</dbReference>
<keyword evidence="3" id="KW-1185">Reference proteome</keyword>
<dbReference type="Gene3D" id="3.10.450.50">
    <property type="match status" value="1"/>
</dbReference>
<reference evidence="2 3" key="1">
    <citation type="submission" date="2019-07" db="EMBL/GenBank/DDBJ databases">
        <title>Microlunatus dokdonensis sp. nov. isolated from the rhizospheric soil of the wild plant Elymus tsukushiensis.</title>
        <authorList>
            <person name="Ghim S.-Y."/>
            <person name="Hwang Y.-J."/>
            <person name="Son J.-S."/>
            <person name="Shin J.-H."/>
        </authorList>
    </citation>
    <scope>NUCLEOTIDE SEQUENCE [LARGE SCALE GENOMIC DNA]</scope>
    <source>
        <strain evidence="2 3">KUDC0627</strain>
    </source>
</reference>
<dbReference type="InterPro" id="IPR032710">
    <property type="entry name" value="NTF2-like_dom_sf"/>
</dbReference>
<dbReference type="SUPFAM" id="SSF54427">
    <property type="entry name" value="NTF2-like"/>
    <property type="match status" value="1"/>
</dbReference>
<evidence type="ECO:0000313" key="2">
    <source>
        <dbReference type="EMBL" id="QDP95407.1"/>
    </source>
</evidence>
<evidence type="ECO:0000259" key="1">
    <source>
        <dbReference type="Pfam" id="PF14534"/>
    </source>
</evidence>
<name>A0A516PW44_9ACTN</name>
<dbReference type="KEGG" id="mik:FOE78_05310"/>
<accession>A0A516PW44</accession>
<dbReference type="EMBL" id="CP041692">
    <property type="protein sequence ID" value="QDP95407.1"/>
    <property type="molecule type" value="Genomic_DNA"/>
</dbReference>
<proteinExistence type="predicted"/>